<accession>A0A9W8HX36</accession>
<organism evidence="6 7">
    <name type="scientific">Coemansia guatemalensis</name>
    <dbReference type="NCBI Taxonomy" id="2761395"/>
    <lineage>
        <taxon>Eukaryota</taxon>
        <taxon>Fungi</taxon>
        <taxon>Fungi incertae sedis</taxon>
        <taxon>Zoopagomycota</taxon>
        <taxon>Kickxellomycotina</taxon>
        <taxon>Kickxellomycetes</taxon>
        <taxon>Kickxellales</taxon>
        <taxon>Kickxellaceae</taxon>
        <taxon>Coemansia</taxon>
    </lineage>
</organism>
<dbReference type="GO" id="GO:0016705">
    <property type="term" value="F:oxidoreductase activity, acting on paired donors, with incorporation or reduction of molecular oxygen"/>
    <property type="evidence" value="ECO:0007669"/>
    <property type="project" value="InterPro"/>
</dbReference>
<dbReference type="Pfam" id="PF00067">
    <property type="entry name" value="p450"/>
    <property type="match status" value="1"/>
</dbReference>
<dbReference type="InterPro" id="IPR050121">
    <property type="entry name" value="Cytochrome_P450_monoxygenase"/>
</dbReference>
<dbReference type="InterPro" id="IPR001128">
    <property type="entry name" value="Cyt_P450"/>
</dbReference>
<keyword evidence="4 5" id="KW-0408">Iron</keyword>
<evidence type="ECO:0008006" key="8">
    <source>
        <dbReference type="Google" id="ProtNLM"/>
    </source>
</evidence>
<keyword evidence="7" id="KW-1185">Reference proteome</keyword>
<dbReference type="PANTHER" id="PTHR24305:SF235">
    <property type="entry name" value="CYTOCHROME P450 MONOOXYGENASE APDB-RELATED"/>
    <property type="match status" value="1"/>
</dbReference>
<dbReference type="GO" id="GO:0004497">
    <property type="term" value="F:monooxygenase activity"/>
    <property type="evidence" value="ECO:0007669"/>
    <property type="project" value="InterPro"/>
</dbReference>
<sequence>MNGAGGNSTRLLFDDDDDFDNGTPLCSVMFSGTTLVLVLVLFKVIYERWVTPLSEVPGAFLHSITSIPMRYHMLRGQLPEFIQKLHEEYGPIVRISPQRVSICDIANVKQILGSHAFVKAPSYDIPEMLEPNTFSTRSPELSIERRKQLGPSFSHKHLSSMENKILKCGVVNVQQKIDALLSSCSHDTEGKVVIQYHKWFMLIALDTIGALGFGQDFCALHKEHHELVPILTRIRVFNYITMALPWLKRLPRLLGKRLKPLAALMSFSAAAIDQRRKDSGGEPKADLLQMMLDSGRNGDHREPLNDPQMVSETILHLIAGVDTTSAAMTWTLSLLLHNPHILHRLTSHIRQEFPTKTITLEDCRQRLPYLSAVINESLRILSPAPSILPRIAPTGGVRLGSYLLPAGTWICSSVHSVHMNPAAFSSPTTFNPDRFMHQNEERHNLIAFATGVRACLGRNLALVEMHVVLANLLRNYNLCLPDDQSTQLSRSSISKMDSSTTVEFDDKLRDAGLVPDIPRKTWMTMNPVKPDRDCLVLVSRAK</sequence>
<dbReference type="SUPFAM" id="SSF48264">
    <property type="entry name" value="Cytochrome P450"/>
    <property type="match status" value="1"/>
</dbReference>
<feature type="binding site" description="axial binding residue" evidence="5">
    <location>
        <position position="455"/>
    </location>
    <ligand>
        <name>heme</name>
        <dbReference type="ChEBI" id="CHEBI:30413"/>
    </ligand>
    <ligandPart>
        <name>Fe</name>
        <dbReference type="ChEBI" id="CHEBI:18248"/>
    </ligandPart>
</feature>
<keyword evidence="3" id="KW-0560">Oxidoreductase</keyword>
<dbReference type="InterPro" id="IPR036396">
    <property type="entry name" value="Cyt_P450_sf"/>
</dbReference>
<dbReference type="PRINTS" id="PR00385">
    <property type="entry name" value="P450"/>
</dbReference>
<dbReference type="PRINTS" id="PR00463">
    <property type="entry name" value="EP450I"/>
</dbReference>
<dbReference type="AlphaFoldDB" id="A0A9W8HX36"/>
<reference evidence="6" key="1">
    <citation type="submission" date="2022-07" db="EMBL/GenBank/DDBJ databases">
        <title>Phylogenomic reconstructions and comparative analyses of Kickxellomycotina fungi.</title>
        <authorList>
            <person name="Reynolds N.K."/>
            <person name="Stajich J.E."/>
            <person name="Barry K."/>
            <person name="Grigoriev I.V."/>
            <person name="Crous P."/>
            <person name="Smith M.E."/>
        </authorList>
    </citation>
    <scope>NUCLEOTIDE SEQUENCE</scope>
    <source>
        <strain evidence="6">NRRL 1565</strain>
    </source>
</reference>
<dbReference type="InterPro" id="IPR002401">
    <property type="entry name" value="Cyt_P450_E_grp-I"/>
</dbReference>
<keyword evidence="5" id="KW-0349">Heme</keyword>
<dbReference type="OrthoDB" id="1470350at2759"/>
<dbReference type="GO" id="GO:0020037">
    <property type="term" value="F:heme binding"/>
    <property type="evidence" value="ECO:0007669"/>
    <property type="project" value="InterPro"/>
</dbReference>
<dbReference type="EMBL" id="JANBUO010000172">
    <property type="protein sequence ID" value="KAJ2806645.1"/>
    <property type="molecule type" value="Genomic_DNA"/>
</dbReference>
<dbReference type="GO" id="GO:0005506">
    <property type="term" value="F:iron ion binding"/>
    <property type="evidence" value="ECO:0007669"/>
    <property type="project" value="InterPro"/>
</dbReference>
<evidence type="ECO:0000313" key="7">
    <source>
        <dbReference type="Proteomes" id="UP001140094"/>
    </source>
</evidence>
<evidence type="ECO:0000256" key="1">
    <source>
        <dbReference type="ARBA" id="ARBA00001971"/>
    </source>
</evidence>
<dbReference type="PANTHER" id="PTHR24305">
    <property type="entry name" value="CYTOCHROME P450"/>
    <property type="match status" value="1"/>
</dbReference>
<keyword evidence="2 5" id="KW-0479">Metal-binding</keyword>
<evidence type="ECO:0000256" key="2">
    <source>
        <dbReference type="ARBA" id="ARBA00022723"/>
    </source>
</evidence>
<proteinExistence type="predicted"/>
<protein>
    <recommendedName>
        <fullName evidence="8">Cytochrome P450</fullName>
    </recommendedName>
</protein>
<comment type="caution">
    <text evidence="6">The sequence shown here is derived from an EMBL/GenBank/DDBJ whole genome shotgun (WGS) entry which is preliminary data.</text>
</comment>
<gene>
    <name evidence="6" type="ORF">H4R20_001610</name>
</gene>
<dbReference type="Gene3D" id="1.10.630.10">
    <property type="entry name" value="Cytochrome P450"/>
    <property type="match status" value="1"/>
</dbReference>
<evidence type="ECO:0000256" key="5">
    <source>
        <dbReference type="PIRSR" id="PIRSR602401-1"/>
    </source>
</evidence>
<comment type="cofactor">
    <cofactor evidence="1 5">
        <name>heme</name>
        <dbReference type="ChEBI" id="CHEBI:30413"/>
    </cofactor>
</comment>
<evidence type="ECO:0000256" key="4">
    <source>
        <dbReference type="ARBA" id="ARBA00023004"/>
    </source>
</evidence>
<evidence type="ECO:0000313" key="6">
    <source>
        <dbReference type="EMBL" id="KAJ2806645.1"/>
    </source>
</evidence>
<dbReference type="GO" id="GO:0044550">
    <property type="term" value="P:secondary metabolite biosynthetic process"/>
    <property type="evidence" value="ECO:0007669"/>
    <property type="project" value="UniProtKB-ARBA"/>
</dbReference>
<name>A0A9W8HX36_9FUNG</name>
<evidence type="ECO:0000256" key="3">
    <source>
        <dbReference type="ARBA" id="ARBA00023002"/>
    </source>
</evidence>
<dbReference type="Proteomes" id="UP001140094">
    <property type="component" value="Unassembled WGS sequence"/>
</dbReference>